<name>A0A6C0C871_9ZZZZ</name>
<protein>
    <submittedName>
        <fullName evidence="1">Uncharacterized protein</fullName>
    </submittedName>
</protein>
<dbReference type="EMBL" id="MN739349">
    <property type="protein sequence ID" value="QHS99838.1"/>
    <property type="molecule type" value="Genomic_DNA"/>
</dbReference>
<proteinExistence type="predicted"/>
<dbReference type="AlphaFoldDB" id="A0A6C0C871"/>
<organism evidence="1">
    <name type="scientific">viral metagenome</name>
    <dbReference type="NCBI Taxonomy" id="1070528"/>
    <lineage>
        <taxon>unclassified sequences</taxon>
        <taxon>metagenomes</taxon>
        <taxon>organismal metagenomes</taxon>
    </lineage>
</organism>
<sequence>MNNYYIDLSYQNSSELLRTNNGLNFNINNGSNLNNNNNNNNLIEGFSNFGRVNLEKCCPLEYMWSEKQNKCVKVCSGCAIGAYGDINYEFLNSNGEFMSHFSCRGDATGAYDFDKINKRYDKSELLNQYDMNMYIDHDEETSGIQPADGDPWSPVMGGLHSDYKKQTNIRTSTYGGWDDWVSYNSDGSAESVHGVMLAVSDQDRLRAQDNEVSQEEQNEINLLNNRITYCNIISDMIDSNQGSEDLESLQTNLCPAASNNIYWPGICRNIIDNVPQICSELPEEINIHEICPDLPENSCEGQR</sequence>
<reference evidence="1" key="1">
    <citation type="journal article" date="2020" name="Nature">
        <title>Giant virus diversity and host interactions through global metagenomics.</title>
        <authorList>
            <person name="Schulz F."/>
            <person name="Roux S."/>
            <person name="Paez-Espino D."/>
            <person name="Jungbluth S."/>
            <person name="Walsh D.A."/>
            <person name="Denef V.J."/>
            <person name="McMahon K.D."/>
            <person name="Konstantinidis K.T."/>
            <person name="Eloe-Fadrosh E.A."/>
            <person name="Kyrpides N.C."/>
            <person name="Woyke T."/>
        </authorList>
    </citation>
    <scope>NUCLEOTIDE SEQUENCE</scope>
    <source>
        <strain evidence="1">GVMAG-M-3300020187-37</strain>
    </source>
</reference>
<accession>A0A6C0C871</accession>
<evidence type="ECO:0000313" key="1">
    <source>
        <dbReference type="EMBL" id="QHS99838.1"/>
    </source>
</evidence>